<keyword evidence="4" id="KW-0175">Coiled coil</keyword>
<evidence type="ECO:0000256" key="2">
    <source>
        <dbReference type="PIRSR" id="PIRSR617821-1"/>
    </source>
</evidence>
<comment type="caution">
    <text evidence="7">The sequence shown here is derived from an EMBL/GenBank/DDBJ whole genome shotgun (WGS) entry which is preliminary data.</text>
</comment>
<evidence type="ECO:0000313" key="7">
    <source>
        <dbReference type="EMBL" id="VFB16005.1"/>
    </source>
</evidence>
<evidence type="ECO:0000256" key="1">
    <source>
        <dbReference type="ARBA" id="ARBA00009632"/>
    </source>
</evidence>
<evidence type="ECO:0000259" key="6">
    <source>
        <dbReference type="Pfam" id="PF13336"/>
    </source>
</evidence>
<dbReference type="InterPro" id="IPR026888">
    <property type="entry name" value="AcetylCoA_hyd_C"/>
</dbReference>
<feature type="coiled-coil region" evidence="4">
    <location>
        <begin position="1"/>
        <end position="28"/>
    </location>
</feature>
<evidence type="ECO:0000256" key="3">
    <source>
        <dbReference type="PIRSR" id="PIRSR617821-2"/>
    </source>
</evidence>
<dbReference type="GO" id="GO:0008775">
    <property type="term" value="F:acetate CoA-transferase activity"/>
    <property type="evidence" value="ECO:0007669"/>
    <property type="project" value="InterPro"/>
</dbReference>
<evidence type="ECO:0000256" key="4">
    <source>
        <dbReference type="SAM" id="Coils"/>
    </source>
</evidence>
<dbReference type="InterPro" id="IPR017821">
    <property type="entry name" value="Succinate_CoA_transferase"/>
</dbReference>
<dbReference type="Proteomes" id="UP000377798">
    <property type="component" value="Unassembled WGS sequence"/>
</dbReference>
<comment type="similarity">
    <text evidence="1">Belongs to the acetyl-CoA hydrolase/transferase family.</text>
</comment>
<feature type="binding site" evidence="3">
    <location>
        <position position="403"/>
    </location>
    <ligand>
        <name>CoA</name>
        <dbReference type="ChEBI" id="CHEBI:57287"/>
    </ligand>
</feature>
<accession>A0A8H2M815</accession>
<dbReference type="InterPro" id="IPR038460">
    <property type="entry name" value="AcetylCoA_hyd_C_sf"/>
</dbReference>
<feature type="active site" description="5-glutamyl coenzyme A thioester intermediate" evidence="2">
    <location>
        <position position="289"/>
    </location>
</feature>
<dbReference type="Gene3D" id="3.40.1080.20">
    <property type="entry name" value="Acetyl-CoA hydrolase/transferase C-terminal domain"/>
    <property type="match status" value="1"/>
</dbReference>
<dbReference type="GO" id="GO:0006084">
    <property type="term" value="P:acetyl-CoA metabolic process"/>
    <property type="evidence" value="ECO:0007669"/>
    <property type="project" value="InterPro"/>
</dbReference>
<keyword evidence="7" id="KW-0808">Transferase</keyword>
<dbReference type="Gene3D" id="3.40.1080.10">
    <property type="entry name" value="Glutaconate Coenzyme A-transferase"/>
    <property type="match status" value="1"/>
</dbReference>
<dbReference type="Pfam" id="PF02550">
    <property type="entry name" value="AcetylCoA_hydro"/>
    <property type="match status" value="1"/>
</dbReference>
<dbReference type="SUPFAM" id="SSF100950">
    <property type="entry name" value="NagB/RpiA/CoA transferase-like"/>
    <property type="match status" value="2"/>
</dbReference>
<name>A0A8H2M815_9FIRM</name>
<reference evidence="7 8" key="1">
    <citation type="submission" date="2019-02" db="EMBL/GenBank/DDBJ databases">
        <authorList>
            <consortium name="Pathogen Informatics"/>
        </authorList>
    </citation>
    <scope>NUCLEOTIDE SEQUENCE [LARGE SCALE GENOMIC DNA]</scope>
    <source>
        <strain evidence="7 8">3012STDY7089603</strain>
    </source>
</reference>
<dbReference type="InterPro" id="IPR046433">
    <property type="entry name" value="ActCoA_hydro"/>
</dbReference>
<organism evidence="7 8">
    <name type="scientific">Urinicoccus massiliensis</name>
    <dbReference type="NCBI Taxonomy" id="1723382"/>
    <lineage>
        <taxon>Bacteria</taxon>
        <taxon>Bacillati</taxon>
        <taxon>Bacillota</taxon>
        <taxon>Tissierellia</taxon>
        <taxon>Tissierellales</taxon>
        <taxon>Peptoniphilaceae</taxon>
        <taxon>Urinicoccus</taxon>
    </lineage>
</organism>
<dbReference type="GO" id="GO:0006083">
    <property type="term" value="P:acetate metabolic process"/>
    <property type="evidence" value="ECO:0007669"/>
    <property type="project" value="InterPro"/>
</dbReference>
<proteinExistence type="inferred from homology"/>
<dbReference type="EMBL" id="CAACYI010000001">
    <property type="protein sequence ID" value="VFB16005.1"/>
    <property type="molecule type" value="Genomic_DNA"/>
</dbReference>
<gene>
    <name evidence="7" type="primary">scpC</name>
    <name evidence="7" type="ORF">NCTC13150_00515</name>
</gene>
<feature type="domain" description="Acetyl-CoA hydrolase/transferase C-terminal" evidence="6">
    <location>
        <begin position="330"/>
        <end position="464"/>
    </location>
</feature>
<dbReference type="FunFam" id="3.40.1080.20:FF:000001">
    <property type="entry name" value="Acetyl-CoA hydrolase Ach1"/>
    <property type="match status" value="1"/>
</dbReference>
<keyword evidence="8" id="KW-1185">Reference proteome</keyword>
<protein>
    <submittedName>
        <fullName evidence="7">Propionyl-CoA:succinate CoA transferase</fullName>
        <ecNumber evidence="7">2.8.3.-</ecNumber>
    </submittedName>
</protein>
<dbReference type="GO" id="GO:0003986">
    <property type="term" value="F:acetyl-CoA hydrolase activity"/>
    <property type="evidence" value="ECO:0007669"/>
    <property type="project" value="TreeGrafter"/>
</dbReference>
<dbReference type="PANTHER" id="PTHR43609">
    <property type="entry name" value="ACETYL-COA HYDROLASE"/>
    <property type="match status" value="1"/>
</dbReference>
<evidence type="ECO:0000259" key="5">
    <source>
        <dbReference type="Pfam" id="PF02550"/>
    </source>
</evidence>
<dbReference type="Pfam" id="PF13336">
    <property type="entry name" value="AcetylCoA_hyd_C"/>
    <property type="match status" value="1"/>
</dbReference>
<feature type="binding site" evidence="3">
    <location>
        <begin position="264"/>
        <end position="268"/>
    </location>
    <ligand>
        <name>CoA</name>
        <dbReference type="ChEBI" id="CHEBI:57287"/>
    </ligand>
</feature>
<dbReference type="InterPro" id="IPR003702">
    <property type="entry name" value="ActCoA_hydro_N"/>
</dbReference>
<feature type="binding site" evidence="3">
    <location>
        <position position="383"/>
    </location>
    <ligand>
        <name>CoA</name>
        <dbReference type="ChEBI" id="CHEBI:57287"/>
    </ligand>
</feature>
<dbReference type="PANTHER" id="PTHR43609:SF1">
    <property type="entry name" value="ACETYL-COA HYDROLASE"/>
    <property type="match status" value="1"/>
</dbReference>
<dbReference type="NCBIfam" id="TIGR03458">
    <property type="entry name" value="YgfH_subfam"/>
    <property type="match status" value="1"/>
</dbReference>
<feature type="domain" description="Acetyl-CoA hydrolase/transferase N-terminal" evidence="5">
    <location>
        <begin position="9"/>
        <end position="217"/>
    </location>
</feature>
<sequence length="501" mass="55087">MMEKRLRCEKLKDKLMTAKEAAAFVKKDMTIATSGFTPAGYPKAIPLELARRGEAGEKLNLTVITGASVGPEIDEKMTNAGVVARRFPYQTDRTLRKAINDGKVKYQDMHLSHVPQQLKAGFLGHIDLAIVEVVAITEEGHLIPSTSVGQTNICVEMADQVLVEINTSQPLELEGMHDITELPLPPYRKPIDLTRPEERIGKPYIECDPDKIVGIVECDIPDSPAPIVEPDQVSIDISKNIIRFLKEEVKAGRLPKNLLPLQSGVGNVANAVLKGISDSDFEHLTVYSEVLQDGIIDLLIAGKVDYASGTSFTLSPEMNARLGEELPKIKDKVILRPVEISNNPGLIRRLGVIAINTALEFDIYGNVNSSHVSGTNMMNGLGGSGDFTRGGYLSIFTTQSTAKKGLISAIVPCVPHVDHTEHDVMVVVTEQGYADLRGLDPVERARKIIENCAHPDYKDQLEDYLNRAIKESPGQHTPHILSEAFSWYDRLKETGTMKIDQ</sequence>
<feature type="binding site" evidence="3">
    <location>
        <position position="379"/>
    </location>
    <ligand>
        <name>CoA</name>
        <dbReference type="ChEBI" id="CHEBI:57287"/>
    </ligand>
</feature>
<dbReference type="EC" id="2.8.3.-" evidence="7"/>
<dbReference type="Gene3D" id="3.30.750.70">
    <property type="entry name" value="4-hydroxybutyrate coenzyme like domains"/>
    <property type="match status" value="1"/>
</dbReference>
<dbReference type="InterPro" id="IPR037171">
    <property type="entry name" value="NagB/RpiA_transferase-like"/>
</dbReference>
<evidence type="ECO:0000313" key="8">
    <source>
        <dbReference type="Proteomes" id="UP000377798"/>
    </source>
</evidence>
<dbReference type="AlphaFoldDB" id="A0A8H2M815"/>